<name>A0A8C8YBJ4_PANLE</name>
<keyword evidence="3" id="KW-1185">Reference proteome</keyword>
<dbReference type="AlphaFoldDB" id="A0A8C8YBJ4"/>
<dbReference type="Ensembl" id="ENSPLOT00000031861.1">
    <property type="protein sequence ID" value="ENSPLOP00000028838.1"/>
    <property type="gene ID" value="ENSPLOG00000021149.1"/>
</dbReference>
<reference evidence="2" key="3">
    <citation type="submission" date="2025-09" db="UniProtKB">
        <authorList>
            <consortium name="Ensembl"/>
        </authorList>
    </citation>
    <scope>IDENTIFICATION</scope>
</reference>
<organism evidence="2 3">
    <name type="scientific">Panthera leo</name>
    <name type="common">Lion</name>
    <dbReference type="NCBI Taxonomy" id="9689"/>
    <lineage>
        <taxon>Eukaryota</taxon>
        <taxon>Metazoa</taxon>
        <taxon>Chordata</taxon>
        <taxon>Craniata</taxon>
        <taxon>Vertebrata</taxon>
        <taxon>Euteleostomi</taxon>
        <taxon>Mammalia</taxon>
        <taxon>Eutheria</taxon>
        <taxon>Laurasiatheria</taxon>
        <taxon>Carnivora</taxon>
        <taxon>Feliformia</taxon>
        <taxon>Felidae</taxon>
        <taxon>Pantherinae</taxon>
        <taxon>Panthera</taxon>
    </lineage>
</organism>
<dbReference type="GeneTree" id="ENSGT00900000143690"/>
<evidence type="ECO:0000313" key="3">
    <source>
        <dbReference type="Proteomes" id="UP000694399"/>
    </source>
</evidence>
<dbReference type="Proteomes" id="UP000694399">
    <property type="component" value="Chromosome B3"/>
</dbReference>
<feature type="compositionally biased region" description="Low complexity" evidence="1">
    <location>
        <begin position="24"/>
        <end position="35"/>
    </location>
</feature>
<dbReference type="OMA" id="DWAWAPA"/>
<sequence length="266" mass="28825">TQARTGPGRPARPQRPLDPRQQDWAWAPAATAPPTRAREEGVRPTRYASPRPTCRGKRGSWTAATGPRAGAQAAGARPKDPKYPWWYRAGTDAGGLPRASAARRGGRGDLALPSAPVHRRRRHFAFHSVVSPPPHSAAGFPDVGISRRRLRGGRGLGASVRPAASSQRAACGLPPSAGRPLFSVLASVSPRRPRLALARWLSLARGIRLVLSEVRSFISVSLFQLSSCCARIQNQDAHLQKFNSQKEAAMSCPETSLWVGTRDWDF</sequence>
<accession>A0A8C8YBJ4</accession>
<proteinExistence type="predicted"/>
<feature type="region of interest" description="Disordered" evidence="1">
    <location>
        <begin position="1"/>
        <end position="79"/>
    </location>
</feature>
<protein>
    <submittedName>
        <fullName evidence="2">Uncharacterized protein</fullName>
    </submittedName>
</protein>
<reference evidence="2" key="1">
    <citation type="journal article" date="2019" name="bioRxiv">
        <title>Long live the king: chromosome-level assembly of the lion (Panthera leo) using linked-read, Hi-C, and long read data.</title>
        <authorList>
            <person name="Armstrong E.E."/>
            <person name="Taylor R.W."/>
            <person name="Miller D.E."/>
            <person name="Kaelin C."/>
            <person name="Barsh G."/>
            <person name="Hadly E.A."/>
            <person name="Petrov D."/>
        </authorList>
    </citation>
    <scope>NUCLEOTIDE SEQUENCE [LARGE SCALE GENOMIC DNA]</scope>
</reference>
<reference evidence="2" key="2">
    <citation type="submission" date="2025-08" db="UniProtKB">
        <authorList>
            <consortium name="Ensembl"/>
        </authorList>
    </citation>
    <scope>IDENTIFICATION</scope>
</reference>
<evidence type="ECO:0000313" key="2">
    <source>
        <dbReference type="Ensembl" id="ENSPLOP00000028838.1"/>
    </source>
</evidence>
<evidence type="ECO:0000256" key="1">
    <source>
        <dbReference type="SAM" id="MobiDB-lite"/>
    </source>
</evidence>
<feature type="compositionally biased region" description="Low complexity" evidence="1">
    <location>
        <begin position="62"/>
        <end position="76"/>
    </location>
</feature>